<feature type="binding site" evidence="5">
    <location>
        <position position="281"/>
    </location>
    <ligand>
        <name>FAD</name>
        <dbReference type="ChEBI" id="CHEBI:57692"/>
    </ligand>
</feature>
<dbReference type="InterPro" id="IPR006050">
    <property type="entry name" value="DNA_photolyase_N"/>
</dbReference>
<dbReference type="InterPro" id="IPR036134">
    <property type="entry name" value="Crypto/Photolyase_FAD-like_sf"/>
</dbReference>
<dbReference type="SUPFAM" id="SSF52425">
    <property type="entry name" value="Cryptochrome/photolyase, N-terminal domain"/>
    <property type="match status" value="1"/>
</dbReference>
<evidence type="ECO:0000313" key="10">
    <source>
        <dbReference type="Proteomes" id="UP001174694"/>
    </source>
</evidence>
<keyword evidence="3 5" id="KW-0274">FAD</keyword>
<feature type="compositionally biased region" description="Basic and acidic residues" evidence="7">
    <location>
        <begin position="560"/>
        <end position="569"/>
    </location>
</feature>
<comment type="caution">
    <text evidence="9">The sequence shown here is derived from an EMBL/GenBank/DDBJ whole genome shotgun (WGS) entry which is preliminary data.</text>
</comment>
<keyword evidence="10" id="KW-1185">Reference proteome</keyword>
<feature type="region of interest" description="Disordered" evidence="7">
    <location>
        <begin position="558"/>
        <end position="581"/>
    </location>
</feature>
<dbReference type="InterPro" id="IPR014729">
    <property type="entry name" value="Rossmann-like_a/b/a_fold"/>
</dbReference>
<dbReference type="PRINTS" id="PR00147">
    <property type="entry name" value="DNAPHOTLYASE"/>
</dbReference>
<dbReference type="Pfam" id="PF03441">
    <property type="entry name" value="FAD_binding_7"/>
    <property type="match status" value="1"/>
</dbReference>
<dbReference type="EMBL" id="JANBVO010000003">
    <property type="protein sequence ID" value="KAJ9155688.1"/>
    <property type="molecule type" value="Genomic_DNA"/>
</dbReference>
<dbReference type="GO" id="GO:0000719">
    <property type="term" value="P:photoreactive repair"/>
    <property type="evidence" value="ECO:0007669"/>
    <property type="project" value="TreeGrafter"/>
</dbReference>
<accession>A0AA38RPC7</accession>
<evidence type="ECO:0000256" key="2">
    <source>
        <dbReference type="ARBA" id="ARBA00022630"/>
    </source>
</evidence>
<name>A0AA38RPC7_9PEZI</name>
<evidence type="ECO:0000313" key="9">
    <source>
        <dbReference type="EMBL" id="KAJ9155688.1"/>
    </source>
</evidence>
<sequence length="602" mass="67535">MSESNTLVYFLRRDLRVSDNPILHHLATSLDHGFTHLLPVYVFPANQIEVSGFITDGGTSPYPEARTDLCQFWKCGRHRAKFIAEAVWEMKQSLEALGSGLVIRIGEYHDITTQLLDGLQGGHQVGAVWMAGERGVEEQQDEDAVLSACRERGVEFRRWDNEKELIHEADLPFDNIQSLPDVFRVYQSQMRPLRSRPRPALPRPPEGSLPAMVSLSSMPPQAAPFTAPNSYPDLQQYLLKPLLEDLPGFYSGALGCSFKGGERRAQDILRTFLRSGAICSYKENHDKLQGGTKLSAYLAHGCLTARQIHEQLLAYEDGTDEDYKEVAGCGMGVNVNTEQLRISLLRHDYADKCAQKFAGKLLLPDGFHGKAQQGEASTSFSAREAVRRKDLQTMGRFSLGKTGMGFVDAGLREACSTGCISNRAYQVVADFLVKHIGVDWRCGAELFGMWMVDCDVSHLISWQYSAGVGNDPKKERIFNPVHQGFKYDQHGDYVRRWVPEVRSLTLMANVLQPYTASEEELDNARLSGDVMVTSPLKKIEYCVQRKPRPIAGGVRVGRWGRRDPGRTAPEEEVQRDEVESKTEPTFAIEVPVRVIRRIKSFP</sequence>
<comment type="cofactor">
    <cofactor evidence="6">
        <name>(6R)-5,10-methylene-5,6,7,8-tetrahydrofolate</name>
        <dbReference type="ChEBI" id="CHEBI:15636"/>
    </cofactor>
    <text evidence="6">Binds 1 5,10-methenyltetrahydrofolate (MTHF) per subunit.</text>
</comment>
<evidence type="ECO:0000256" key="6">
    <source>
        <dbReference type="RuleBase" id="RU367151"/>
    </source>
</evidence>
<dbReference type="PANTHER" id="PTHR11455">
    <property type="entry name" value="CRYPTOCHROME"/>
    <property type="match status" value="1"/>
</dbReference>
<dbReference type="InterPro" id="IPR036155">
    <property type="entry name" value="Crypto/Photolyase_N_sf"/>
</dbReference>
<evidence type="ECO:0000256" key="5">
    <source>
        <dbReference type="PIRSR" id="PIRSR602081-1"/>
    </source>
</evidence>
<gene>
    <name evidence="9" type="ORF">NKR23_g1566</name>
</gene>
<dbReference type="Gene3D" id="1.10.579.10">
    <property type="entry name" value="DNA Cyclobutane Dipyrimidine Photolyase, subunit A, domain 3"/>
    <property type="match status" value="1"/>
</dbReference>
<evidence type="ECO:0000256" key="3">
    <source>
        <dbReference type="ARBA" id="ARBA00022827"/>
    </source>
</evidence>
<dbReference type="AlphaFoldDB" id="A0AA38RPC7"/>
<proteinExistence type="inferred from homology"/>
<comment type="similarity">
    <text evidence="1 6">Belongs to the DNA photolyase class-1 family.</text>
</comment>
<evidence type="ECO:0000256" key="1">
    <source>
        <dbReference type="ARBA" id="ARBA00005862"/>
    </source>
</evidence>
<dbReference type="Gene3D" id="3.40.50.620">
    <property type="entry name" value="HUPs"/>
    <property type="match status" value="1"/>
</dbReference>
<feature type="binding site" evidence="5">
    <location>
        <begin position="453"/>
        <end position="455"/>
    </location>
    <ligand>
        <name>FAD</name>
        <dbReference type="ChEBI" id="CHEBI:57692"/>
    </ligand>
</feature>
<dbReference type="GO" id="GO:0003904">
    <property type="term" value="F:deoxyribodipyrimidine photo-lyase activity"/>
    <property type="evidence" value="ECO:0007669"/>
    <property type="project" value="TreeGrafter"/>
</dbReference>
<keyword evidence="4 6" id="KW-0157">Chromophore</keyword>
<feature type="domain" description="Photolyase/cryptochrome alpha/beta" evidence="8">
    <location>
        <begin position="5"/>
        <end position="164"/>
    </location>
</feature>
<dbReference type="PANTHER" id="PTHR11455:SF22">
    <property type="entry name" value="CRYPTOCHROME DASH"/>
    <property type="match status" value="1"/>
</dbReference>
<dbReference type="NCBIfam" id="TIGR02765">
    <property type="entry name" value="crypto_DASH"/>
    <property type="match status" value="1"/>
</dbReference>
<dbReference type="InterPro" id="IPR002081">
    <property type="entry name" value="Cryptochrome/DNA_photolyase_1"/>
</dbReference>
<dbReference type="Gene3D" id="1.25.40.80">
    <property type="match status" value="1"/>
</dbReference>
<comment type="cofactor">
    <cofactor evidence="5 6">
        <name>FAD</name>
        <dbReference type="ChEBI" id="CHEBI:57692"/>
    </cofactor>
    <text evidence="5 6">Binds 1 FAD per subunit.</text>
</comment>
<dbReference type="PROSITE" id="PS51645">
    <property type="entry name" value="PHR_CRY_ALPHA_BETA"/>
    <property type="match status" value="1"/>
</dbReference>
<evidence type="ECO:0000259" key="8">
    <source>
        <dbReference type="PROSITE" id="PS51645"/>
    </source>
</evidence>
<evidence type="ECO:0000256" key="4">
    <source>
        <dbReference type="ARBA" id="ARBA00022991"/>
    </source>
</evidence>
<keyword evidence="2 5" id="KW-0285">Flavoprotein</keyword>
<dbReference type="InterPro" id="IPR005101">
    <property type="entry name" value="Cryptochr/Photolyase_FAD-bd"/>
</dbReference>
<dbReference type="SUPFAM" id="SSF48173">
    <property type="entry name" value="Cryptochrome/photolyase FAD-binding domain"/>
    <property type="match status" value="1"/>
</dbReference>
<organism evidence="9 10">
    <name type="scientific">Pleurostoma richardsiae</name>
    <dbReference type="NCBI Taxonomy" id="41990"/>
    <lineage>
        <taxon>Eukaryota</taxon>
        <taxon>Fungi</taxon>
        <taxon>Dikarya</taxon>
        <taxon>Ascomycota</taxon>
        <taxon>Pezizomycotina</taxon>
        <taxon>Sordariomycetes</taxon>
        <taxon>Sordariomycetidae</taxon>
        <taxon>Calosphaeriales</taxon>
        <taxon>Pleurostomataceae</taxon>
        <taxon>Pleurostoma</taxon>
    </lineage>
</organism>
<dbReference type="Pfam" id="PF00875">
    <property type="entry name" value="DNA_photolyase"/>
    <property type="match status" value="1"/>
</dbReference>
<dbReference type="Proteomes" id="UP001174694">
    <property type="component" value="Unassembled WGS sequence"/>
</dbReference>
<evidence type="ECO:0000256" key="7">
    <source>
        <dbReference type="SAM" id="MobiDB-lite"/>
    </source>
</evidence>
<dbReference type="InterPro" id="IPR014133">
    <property type="entry name" value="Cry_DASH"/>
</dbReference>
<dbReference type="GO" id="GO:0003684">
    <property type="term" value="F:damaged DNA binding"/>
    <property type="evidence" value="ECO:0007669"/>
    <property type="project" value="TreeGrafter"/>
</dbReference>
<dbReference type="GO" id="GO:0071949">
    <property type="term" value="F:FAD binding"/>
    <property type="evidence" value="ECO:0007669"/>
    <property type="project" value="TreeGrafter"/>
</dbReference>
<protein>
    <recommendedName>
        <fullName evidence="6">Cryptochrome DASH</fullName>
    </recommendedName>
</protein>
<reference evidence="9" key="1">
    <citation type="submission" date="2022-07" db="EMBL/GenBank/DDBJ databases">
        <title>Fungi with potential for degradation of polypropylene.</title>
        <authorList>
            <person name="Gostincar C."/>
        </authorList>
    </citation>
    <scope>NUCLEOTIDE SEQUENCE</scope>
    <source>
        <strain evidence="9">EXF-13308</strain>
    </source>
</reference>
<comment type="function">
    <text evidence="6">May have a photoreceptor function.</text>
</comment>